<dbReference type="InterPro" id="IPR001680">
    <property type="entry name" value="WD40_rpt"/>
</dbReference>
<dbReference type="EMBL" id="JAUIZM010000009">
    <property type="protein sequence ID" value="KAK1363133.1"/>
    <property type="molecule type" value="Genomic_DNA"/>
</dbReference>
<dbReference type="Pfam" id="PF00400">
    <property type="entry name" value="WD40"/>
    <property type="match status" value="1"/>
</dbReference>
<comment type="caution">
    <text evidence="1">The sequence shown here is derived from an EMBL/GenBank/DDBJ whole genome shotgun (WGS) entry which is preliminary data.</text>
</comment>
<organism evidence="1 2">
    <name type="scientific">Heracleum sosnowskyi</name>
    <dbReference type="NCBI Taxonomy" id="360622"/>
    <lineage>
        <taxon>Eukaryota</taxon>
        <taxon>Viridiplantae</taxon>
        <taxon>Streptophyta</taxon>
        <taxon>Embryophyta</taxon>
        <taxon>Tracheophyta</taxon>
        <taxon>Spermatophyta</taxon>
        <taxon>Magnoliopsida</taxon>
        <taxon>eudicotyledons</taxon>
        <taxon>Gunneridae</taxon>
        <taxon>Pentapetalae</taxon>
        <taxon>asterids</taxon>
        <taxon>campanulids</taxon>
        <taxon>Apiales</taxon>
        <taxon>Apiaceae</taxon>
        <taxon>Apioideae</taxon>
        <taxon>apioid superclade</taxon>
        <taxon>Tordylieae</taxon>
        <taxon>Tordyliinae</taxon>
        <taxon>Heracleum</taxon>
    </lineage>
</organism>
<reference evidence="1" key="2">
    <citation type="submission" date="2023-05" db="EMBL/GenBank/DDBJ databases">
        <authorList>
            <person name="Schelkunov M.I."/>
        </authorList>
    </citation>
    <scope>NUCLEOTIDE SEQUENCE</scope>
    <source>
        <strain evidence="1">Hsosn_3</strain>
        <tissue evidence="1">Leaf</tissue>
    </source>
</reference>
<name>A0AAD8HBC4_9APIA</name>
<gene>
    <name evidence="1" type="ORF">POM88_038694</name>
</gene>
<dbReference type="Gene3D" id="2.130.10.10">
    <property type="entry name" value="YVTN repeat-like/Quinoprotein amine dehydrogenase"/>
    <property type="match status" value="2"/>
</dbReference>
<dbReference type="Proteomes" id="UP001237642">
    <property type="component" value="Unassembled WGS sequence"/>
</dbReference>
<reference evidence="1" key="1">
    <citation type="submission" date="2023-02" db="EMBL/GenBank/DDBJ databases">
        <title>Genome of toxic invasive species Heracleum sosnowskyi carries increased number of genes despite the absence of recent whole-genome duplications.</title>
        <authorList>
            <person name="Schelkunov M."/>
            <person name="Shtratnikova V."/>
            <person name="Makarenko M."/>
            <person name="Klepikova A."/>
            <person name="Omelchenko D."/>
            <person name="Novikova G."/>
            <person name="Obukhova E."/>
            <person name="Bogdanov V."/>
            <person name="Penin A."/>
            <person name="Logacheva M."/>
        </authorList>
    </citation>
    <scope>NUCLEOTIDE SEQUENCE</scope>
    <source>
        <strain evidence="1">Hsosn_3</strain>
        <tissue evidence="1">Leaf</tissue>
    </source>
</reference>
<dbReference type="InterPro" id="IPR036322">
    <property type="entry name" value="WD40_repeat_dom_sf"/>
</dbReference>
<dbReference type="SUPFAM" id="SSF50978">
    <property type="entry name" value="WD40 repeat-like"/>
    <property type="match status" value="1"/>
</dbReference>
<dbReference type="InterPro" id="IPR015943">
    <property type="entry name" value="WD40/YVTN_repeat-like_dom_sf"/>
</dbReference>
<dbReference type="AlphaFoldDB" id="A0AAD8HBC4"/>
<dbReference type="PANTHER" id="PTHR47232">
    <property type="entry name" value="TRANSDUCIN FAMILY PROTEIN / WD-40 REPEAT FAMILY PROTEIN"/>
    <property type="match status" value="1"/>
</dbReference>
<protein>
    <submittedName>
        <fullName evidence="1">Uncharacterized protein</fullName>
    </submittedName>
</protein>
<evidence type="ECO:0000313" key="1">
    <source>
        <dbReference type="EMBL" id="KAK1363133.1"/>
    </source>
</evidence>
<dbReference type="PANTHER" id="PTHR47232:SF1">
    <property type="entry name" value="TRANSDUCIN FAMILY PROTEIN _ WD-40 REPEAT FAMILY PROTEIN"/>
    <property type="match status" value="1"/>
</dbReference>
<accession>A0AAD8HBC4</accession>
<sequence length="264" mass="30085">MYHLFVASMNRDFFLIFALDGVVNLWQLQARGSTANCLSSTECVSVKQRRWPEDIAWHPHGNSLFSVFSADGGDSQVAVLDLNSRKERSHVNFLDDKPHVKGIINNIMFMPWEDTSRRTDYSHQVESKCMNVVTNPCGFNLFMVQTGTVGKQLRLFDYRVRQLEVHAFGWEQETSESQSALIDQAWSPDGLYITSGSADPVIHIFYIRYNAKKPSQSIKAHQKRVFKALWHRTFPLLISISSDLNIGLHKIYHISSSALSAFSV</sequence>
<evidence type="ECO:0000313" key="2">
    <source>
        <dbReference type="Proteomes" id="UP001237642"/>
    </source>
</evidence>
<proteinExistence type="predicted"/>
<keyword evidence="2" id="KW-1185">Reference proteome</keyword>